<reference evidence="2" key="2">
    <citation type="submission" date="2017-06" db="EMBL/GenBank/DDBJ databases">
        <title>WGS assembly of Brachypodium distachyon.</title>
        <authorList>
            <consortium name="The International Brachypodium Initiative"/>
            <person name="Lucas S."/>
            <person name="Harmon-Smith M."/>
            <person name="Lail K."/>
            <person name="Tice H."/>
            <person name="Grimwood J."/>
            <person name="Bruce D."/>
            <person name="Barry K."/>
            <person name="Shu S."/>
            <person name="Lindquist E."/>
            <person name="Wang M."/>
            <person name="Pitluck S."/>
            <person name="Vogel J.P."/>
            <person name="Garvin D.F."/>
            <person name="Mockler T.C."/>
            <person name="Schmutz J."/>
            <person name="Rokhsar D."/>
            <person name="Bevan M.W."/>
        </authorList>
    </citation>
    <scope>NUCLEOTIDE SEQUENCE</scope>
    <source>
        <strain evidence="2">Bd21</strain>
    </source>
</reference>
<reference evidence="2 3" key="1">
    <citation type="journal article" date="2010" name="Nature">
        <title>Genome sequencing and analysis of the model grass Brachypodium distachyon.</title>
        <authorList>
            <consortium name="International Brachypodium Initiative"/>
        </authorList>
    </citation>
    <scope>NUCLEOTIDE SEQUENCE [LARGE SCALE GENOMIC DNA]</scope>
    <source>
        <strain evidence="2 3">Bd21</strain>
    </source>
</reference>
<evidence type="ECO:0000313" key="3">
    <source>
        <dbReference type="EnsemblPlants" id="KQK16929"/>
    </source>
</evidence>
<dbReference type="InterPro" id="IPR036047">
    <property type="entry name" value="F-box-like_dom_sf"/>
</dbReference>
<protein>
    <recommendedName>
        <fullName evidence="1">F-box domain-containing protein</fullName>
    </recommendedName>
</protein>
<evidence type="ECO:0000313" key="2">
    <source>
        <dbReference type="EMBL" id="KQK16929.1"/>
    </source>
</evidence>
<dbReference type="eggNOG" id="ENOG502RU9V">
    <property type="taxonomic scope" value="Eukaryota"/>
</dbReference>
<dbReference type="PANTHER" id="PTHR31111:SF136">
    <property type="entry name" value="F-BOX ASSOCIATED DOMAIN-CONTAINING PROTEIN"/>
    <property type="match status" value="1"/>
</dbReference>
<name>I1GVR7_BRADI</name>
<gene>
    <name evidence="2" type="ORF">BRADI_1g31470v3</name>
</gene>
<proteinExistence type="predicted"/>
<dbReference type="Pfam" id="PF00646">
    <property type="entry name" value="F-box"/>
    <property type="match status" value="1"/>
</dbReference>
<accession>I1GVR7</accession>
<sequence length="391" mass="41992">MPGPAAVSLLPGDVIFDILSRTPVKSVCRFRCVSKDWLALISDPAFLAAHHSRTDGDPQLLVTGYHGEGSRVLLLDTEGNAVRKITEGLGTYPSFCSTLGGDFPCVVCCADEGIIRAVDLVSGKLLLTCPAPGKREILALGVGAAGSGSGSYKAVRLVQRFPPRYGDPEQICEVLTLGGDGGGWRQAKPPPAQLCLDLCFLQGVVIPATVLNGVAHFRNGSTAAAGMHKDSVLRFDLGSEEWADEPIHGPLGAHPGLWAETRQIRVAQLGGALCMVQTELAWPRWSESGGGHRCTNVWLLRAGGSGGVWVKAYAVPAAVASEIMEPLMVMPDGVKLLFYDYLREDKVRVVRAYDPRDGTCTEVMRLPTRNFGKIGLCRFHLYNFVAPITKI</sequence>
<evidence type="ECO:0000259" key="1">
    <source>
        <dbReference type="SMART" id="SM00256"/>
    </source>
</evidence>
<dbReference type="SUPFAM" id="SSF81383">
    <property type="entry name" value="F-box domain"/>
    <property type="match status" value="1"/>
</dbReference>
<evidence type="ECO:0000313" key="4">
    <source>
        <dbReference type="Proteomes" id="UP000008810"/>
    </source>
</evidence>
<dbReference type="SMART" id="SM00256">
    <property type="entry name" value="FBOX"/>
    <property type="match status" value="1"/>
</dbReference>
<dbReference type="SUPFAM" id="SSF63829">
    <property type="entry name" value="Calcium-dependent phosphotriesterase"/>
    <property type="match status" value="1"/>
</dbReference>
<dbReference type="EnsemblPlants" id="KQK16929">
    <property type="protein sequence ID" value="KQK16929"/>
    <property type="gene ID" value="BRADI_1g31470v3"/>
</dbReference>
<dbReference type="InterPro" id="IPR001810">
    <property type="entry name" value="F-box_dom"/>
</dbReference>
<dbReference type="InParanoid" id="I1GVR7"/>
<keyword evidence="4" id="KW-1185">Reference proteome</keyword>
<dbReference type="Proteomes" id="UP000008810">
    <property type="component" value="Chromosome 1"/>
</dbReference>
<dbReference type="CDD" id="cd22157">
    <property type="entry name" value="F-box_AtFBW1-like"/>
    <property type="match status" value="1"/>
</dbReference>
<dbReference type="OrthoDB" id="695600at2759"/>
<feature type="domain" description="F-box" evidence="1">
    <location>
        <begin position="10"/>
        <end position="50"/>
    </location>
</feature>
<organism evidence="3">
    <name type="scientific">Brachypodium distachyon</name>
    <name type="common">Purple false brome</name>
    <name type="synonym">Trachynia distachya</name>
    <dbReference type="NCBI Taxonomy" id="15368"/>
    <lineage>
        <taxon>Eukaryota</taxon>
        <taxon>Viridiplantae</taxon>
        <taxon>Streptophyta</taxon>
        <taxon>Embryophyta</taxon>
        <taxon>Tracheophyta</taxon>
        <taxon>Spermatophyta</taxon>
        <taxon>Magnoliopsida</taxon>
        <taxon>Liliopsida</taxon>
        <taxon>Poales</taxon>
        <taxon>Poaceae</taxon>
        <taxon>BOP clade</taxon>
        <taxon>Pooideae</taxon>
        <taxon>Stipodae</taxon>
        <taxon>Brachypodieae</taxon>
        <taxon>Brachypodium</taxon>
    </lineage>
</organism>
<dbReference type="Gene3D" id="1.20.1280.50">
    <property type="match status" value="1"/>
</dbReference>
<dbReference type="OMA" id="CEVATIM"/>
<dbReference type="EMBL" id="CM000880">
    <property type="protein sequence ID" value="KQK16929.1"/>
    <property type="molecule type" value="Genomic_DNA"/>
</dbReference>
<reference evidence="3" key="3">
    <citation type="submission" date="2018-08" db="UniProtKB">
        <authorList>
            <consortium name="EnsemblPlants"/>
        </authorList>
    </citation>
    <scope>IDENTIFICATION</scope>
    <source>
        <strain evidence="3">cv. Bd21</strain>
    </source>
</reference>
<dbReference type="PANTHER" id="PTHR31111">
    <property type="entry name" value="BNAA05G37150D PROTEIN-RELATED"/>
    <property type="match status" value="1"/>
</dbReference>
<dbReference type="HOGENOM" id="CLU_033501_1_0_1"/>
<dbReference type="AlphaFoldDB" id="I1GVR7"/>
<dbReference type="Gramene" id="KQK16929">
    <property type="protein sequence ID" value="KQK16929"/>
    <property type="gene ID" value="BRADI_1g31470v3"/>
</dbReference>